<reference evidence="1" key="1">
    <citation type="submission" date="2020-10" db="EMBL/GenBank/DDBJ databases">
        <authorList>
            <person name="Kusch S."/>
        </authorList>
    </citation>
    <scope>NUCLEOTIDE SEQUENCE</scope>
    <source>
        <strain evidence="1">SwB9</strain>
    </source>
</reference>
<gene>
    <name evidence="1" type="ORF">SCLTRI_LOCUS3518</name>
</gene>
<comment type="caution">
    <text evidence="1">The sequence shown here is derived from an EMBL/GenBank/DDBJ whole genome shotgun (WGS) entry which is preliminary data.</text>
</comment>
<dbReference type="Proteomes" id="UP000624404">
    <property type="component" value="Unassembled WGS sequence"/>
</dbReference>
<dbReference type="EMBL" id="CAJHIA010000011">
    <property type="protein sequence ID" value="CAD6443727.1"/>
    <property type="molecule type" value="Genomic_DNA"/>
</dbReference>
<sequence length="94" mass="10493">MSEAAQINDVQTNDGAYKFLTYKIFGAVEYERYMSWEADEVGIDEPDKGCKSIGQNFVISKRFGAEVKVENRSLPGGWFVSVMDAKFKSVAAKP</sequence>
<name>A0A8H2VS20_9HELO</name>
<dbReference type="OrthoDB" id="3889179at2759"/>
<protein>
    <submittedName>
        <fullName evidence="1">098aa708-1bd2-41be-aafe-19cb530dbafd</fullName>
    </submittedName>
</protein>
<evidence type="ECO:0000313" key="1">
    <source>
        <dbReference type="EMBL" id="CAD6443727.1"/>
    </source>
</evidence>
<organism evidence="1 2">
    <name type="scientific">Sclerotinia trifoliorum</name>
    <dbReference type="NCBI Taxonomy" id="28548"/>
    <lineage>
        <taxon>Eukaryota</taxon>
        <taxon>Fungi</taxon>
        <taxon>Dikarya</taxon>
        <taxon>Ascomycota</taxon>
        <taxon>Pezizomycotina</taxon>
        <taxon>Leotiomycetes</taxon>
        <taxon>Helotiales</taxon>
        <taxon>Sclerotiniaceae</taxon>
        <taxon>Sclerotinia</taxon>
    </lineage>
</organism>
<proteinExistence type="predicted"/>
<accession>A0A8H2VS20</accession>
<evidence type="ECO:0000313" key="2">
    <source>
        <dbReference type="Proteomes" id="UP000624404"/>
    </source>
</evidence>
<dbReference type="AlphaFoldDB" id="A0A8H2VS20"/>
<keyword evidence="2" id="KW-1185">Reference proteome</keyword>